<evidence type="ECO:0000259" key="1">
    <source>
        <dbReference type="Pfam" id="PF14301"/>
    </source>
</evidence>
<dbReference type="Proteomes" id="UP000321812">
    <property type="component" value="Unassembled WGS sequence"/>
</dbReference>
<name>A0A562XCV3_CAMHY</name>
<proteinExistence type="predicted"/>
<evidence type="ECO:0000313" key="3">
    <source>
        <dbReference type="Proteomes" id="UP000321812"/>
    </source>
</evidence>
<evidence type="ECO:0000313" key="2">
    <source>
        <dbReference type="EMBL" id="TWO19506.1"/>
    </source>
</evidence>
<dbReference type="AlphaFoldDB" id="A0A562XCV3"/>
<comment type="caution">
    <text evidence="2">The sequence shown here is derived from an EMBL/GenBank/DDBJ whole genome shotgun (WGS) entry which is preliminary data.</text>
</comment>
<feature type="domain" description="DUF4376" evidence="1">
    <location>
        <begin position="86"/>
        <end position="167"/>
    </location>
</feature>
<dbReference type="Pfam" id="PF14301">
    <property type="entry name" value="DUF4376"/>
    <property type="match status" value="1"/>
</dbReference>
<dbReference type="RefSeq" id="WP_147497278.1">
    <property type="nucleotide sequence ID" value="NZ_VOAP01000016.1"/>
</dbReference>
<dbReference type="EMBL" id="VOAP01000016">
    <property type="protein sequence ID" value="TWO19506.1"/>
    <property type="molecule type" value="Genomic_DNA"/>
</dbReference>
<accession>A0A562XCV3</accession>
<reference evidence="2 3" key="1">
    <citation type="submission" date="2019-07" db="EMBL/GenBank/DDBJ databases">
        <title>Rapid identification of Enteric Bacteria from Whole Genome Sequences (WGS) using Average Nucleotide Identity (ANI).</title>
        <authorList>
            <person name="Lane C."/>
        </authorList>
    </citation>
    <scope>NUCLEOTIDE SEQUENCE [LARGE SCALE GENOMIC DNA]</scope>
    <source>
        <strain evidence="2 3">D2411</strain>
    </source>
</reference>
<dbReference type="InterPro" id="IPR025484">
    <property type="entry name" value="DUF4376"/>
</dbReference>
<gene>
    <name evidence="2" type="ORF">YZ82_05215</name>
</gene>
<organism evidence="2 3">
    <name type="scientific">Campylobacter hyointestinalis</name>
    <dbReference type="NCBI Taxonomy" id="198"/>
    <lineage>
        <taxon>Bacteria</taxon>
        <taxon>Pseudomonadati</taxon>
        <taxon>Campylobacterota</taxon>
        <taxon>Epsilonproteobacteria</taxon>
        <taxon>Campylobacterales</taxon>
        <taxon>Campylobacteraceae</taxon>
        <taxon>Campylobacter</taxon>
    </lineage>
</organism>
<protein>
    <submittedName>
        <fullName evidence="2">DUF4376 domain-containing protein</fullName>
    </submittedName>
</protein>
<sequence>MEKYARIINDKIKLLEVGLGNDSKFYESLGFSLMEVEQSNLDGNFYKKGFAPKKSDNDILNEAKTAKINEIFKSFEINLNDLKNGLQVENIGVVDCGKQHLTNVQGLIKAVESGAIENVDFRLFDNSTTKLNLEQLKKIEIAIILKCQELYVKKWELEQAINSASSLEEVERIKWEY</sequence>